<dbReference type="InterPro" id="IPR036396">
    <property type="entry name" value="Cyt_P450_sf"/>
</dbReference>
<protein>
    <submittedName>
        <fullName evidence="14">Cytochrome P450 2B4-like</fullName>
    </submittedName>
</protein>
<accession>A0A6P8EZV5</accession>
<dbReference type="GeneID" id="116218578"/>
<dbReference type="GO" id="GO:0006082">
    <property type="term" value="P:organic acid metabolic process"/>
    <property type="evidence" value="ECO:0007669"/>
    <property type="project" value="TreeGrafter"/>
</dbReference>
<dbReference type="PANTHER" id="PTHR24300:SF327">
    <property type="entry name" value="CYTOCHROME P450 2F2-RELATED"/>
    <property type="match status" value="1"/>
</dbReference>
<evidence type="ECO:0000256" key="2">
    <source>
        <dbReference type="ARBA" id="ARBA00004370"/>
    </source>
</evidence>
<keyword evidence="5 10" id="KW-0479">Metal-binding</keyword>
<keyword evidence="6 11" id="KW-0560">Oxidoreductase</keyword>
<dbReference type="FunFam" id="1.10.630.10:FF:000004">
    <property type="entry name" value="cytochrome P450 2D15 isoform X1"/>
    <property type="match status" value="1"/>
</dbReference>
<gene>
    <name evidence="14" type="primary">LOC116218578</name>
</gene>
<keyword evidence="13" id="KW-1185">Reference proteome</keyword>
<dbReference type="AlphaFoldDB" id="A0A6P8EZV5"/>
<dbReference type="GO" id="GO:0020037">
    <property type="term" value="F:heme binding"/>
    <property type="evidence" value="ECO:0007669"/>
    <property type="project" value="InterPro"/>
</dbReference>
<evidence type="ECO:0000256" key="5">
    <source>
        <dbReference type="ARBA" id="ARBA00022723"/>
    </source>
</evidence>
<keyword evidence="12" id="KW-0812">Transmembrane</keyword>
<proteinExistence type="inferred from homology"/>
<dbReference type="Pfam" id="PF00067">
    <property type="entry name" value="p450"/>
    <property type="match status" value="1"/>
</dbReference>
<dbReference type="GO" id="GO:0016712">
    <property type="term" value="F:oxidoreductase activity, acting on paired donors, with incorporation or reduction of molecular oxygen, reduced flavin or flavoprotein as one donor, and incorporation of one atom of oxygen"/>
    <property type="evidence" value="ECO:0007669"/>
    <property type="project" value="TreeGrafter"/>
</dbReference>
<evidence type="ECO:0000313" key="13">
    <source>
        <dbReference type="Proteomes" id="UP000515152"/>
    </source>
</evidence>
<evidence type="ECO:0000256" key="8">
    <source>
        <dbReference type="ARBA" id="ARBA00023033"/>
    </source>
</evidence>
<evidence type="ECO:0000256" key="3">
    <source>
        <dbReference type="ARBA" id="ARBA00010617"/>
    </source>
</evidence>
<dbReference type="Proteomes" id="UP000515152">
    <property type="component" value="Chromosome 23"/>
</dbReference>
<evidence type="ECO:0000256" key="4">
    <source>
        <dbReference type="ARBA" id="ARBA00022617"/>
    </source>
</evidence>
<evidence type="ECO:0000256" key="1">
    <source>
        <dbReference type="ARBA" id="ARBA00001971"/>
    </source>
</evidence>
<dbReference type="RefSeq" id="XP_031416412.1">
    <property type="nucleotide sequence ID" value="XM_031560552.2"/>
</dbReference>
<dbReference type="InterPro" id="IPR017972">
    <property type="entry name" value="Cyt_P450_CS"/>
</dbReference>
<name>A0A6P8EZV5_CLUHA</name>
<dbReference type="OrthoDB" id="2789670at2759"/>
<reference evidence="14" key="1">
    <citation type="submission" date="2025-08" db="UniProtKB">
        <authorList>
            <consortium name="RefSeq"/>
        </authorList>
    </citation>
    <scope>IDENTIFICATION</scope>
</reference>
<comment type="cofactor">
    <cofactor evidence="1 10">
        <name>heme</name>
        <dbReference type="ChEBI" id="CHEBI:30413"/>
    </cofactor>
</comment>
<evidence type="ECO:0000256" key="12">
    <source>
        <dbReference type="SAM" id="Phobius"/>
    </source>
</evidence>
<feature type="binding site" description="axial binding residue" evidence="10">
    <location>
        <position position="465"/>
    </location>
    <ligand>
        <name>heme</name>
        <dbReference type="ChEBI" id="CHEBI:30413"/>
    </ligand>
    <ligandPart>
        <name>Fe</name>
        <dbReference type="ChEBI" id="CHEBI:18248"/>
    </ligandPart>
</feature>
<keyword evidence="8 11" id="KW-0503">Monooxygenase</keyword>
<feature type="transmembrane region" description="Helical" evidence="12">
    <location>
        <begin position="31"/>
        <end position="52"/>
    </location>
</feature>
<dbReference type="PRINTS" id="PR00463">
    <property type="entry name" value="EP450I"/>
</dbReference>
<dbReference type="GO" id="GO:0006805">
    <property type="term" value="P:xenobiotic metabolic process"/>
    <property type="evidence" value="ECO:0007669"/>
    <property type="project" value="TreeGrafter"/>
</dbReference>
<evidence type="ECO:0000313" key="14">
    <source>
        <dbReference type="RefSeq" id="XP_031416412.1"/>
    </source>
</evidence>
<dbReference type="Gene3D" id="1.10.630.10">
    <property type="entry name" value="Cytochrome P450"/>
    <property type="match status" value="1"/>
</dbReference>
<comment type="similarity">
    <text evidence="3 11">Belongs to the cytochrome P450 family.</text>
</comment>
<evidence type="ECO:0000256" key="7">
    <source>
        <dbReference type="ARBA" id="ARBA00023004"/>
    </source>
</evidence>
<keyword evidence="12" id="KW-1133">Transmembrane helix</keyword>
<dbReference type="SUPFAM" id="SSF48264">
    <property type="entry name" value="Cytochrome P450"/>
    <property type="match status" value="1"/>
</dbReference>
<dbReference type="PANTHER" id="PTHR24300">
    <property type="entry name" value="CYTOCHROME P450 508A4-RELATED"/>
    <property type="match status" value="1"/>
</dbReference>
<keyword evidence="4 10" id="KW-0349">Heme</keyword>
<evidence type="ECO:0000256" key="9">
    <source>
        <dbReference type="ARBA" id="ARBA00023136"/>
    </source>
</evidence>
<dbReference type="PRINTS" id="PR00385">
    <property type="entry name" value="P450"/>
</dbReference>
<dbReference type="InterPro" id="IPR002401">
    <property type="entry name" value="Cyt_P450_E_grp-I"/>
</dbReference>
<dbReference type="KEGG" id="char:116218578"/>
<dbReference type="GO" id="GO:0005737">
    <property type="term" value="C:cytoplasm"/>
    <property type="evidence" value="ECO:0007669"/>
    <property type="project" value="TreeGrafter"/>
</dbReference>
<dbReference type="InterPro" id="IPR050182">
    <property type="entry name" value="Cytochrome_P450_fam2"/>
</dbReference>
<dbReference type="PROSITE" id="PS00086">
    <property type="entry name" value="CYTOCHROME_P450"/>
    <property type="match status" value="1"/>
</dbReference>
<organism evidence="13 14">
    <name type="scientific">Clupea harengus</name>
    <name type="common">Atlantic herring</name>
    <dbReference type="NCBI Taxonomy" id="7950"/>
    <lineage>
        <taxon>Eukaryota</taxon>
        <taxon>Metazoa</taxon>
        <taxon>Chordata</taxon>
        <taxon>Craniata</taxon>
        <taxon>Vertebrata</taxon>
        <taxon>Euteleostomi</taxon>
        <taxon>Actinopterygii</taxon>
        <taxon>Neopterygii</taxon>
        <taxon>Teleostei</taxon>
        <taxon>Clupei</taxon>
        <taxon>Clupeiformes</taxon>
        <taxon>Clupeoidei</taxon>
        <taxon>Clupeidae</taxon>
        <taxon>Clupea</taxon>
    </lineage>
</organism>
<keyword evidence="9 12" id="KW-0472">Membrane</keyword>
<dbReference type="GO" id="GO:0005506">
    <property type="term" value="F:iron ion binding"/>
    <property type="evidence" value="ECO:0007669"/>
    <property type="project" value="InterPro"/>
</dbReference>
<dbReference type="InterPro" id="IPR001128">
    <property type="entry name" value="Cyt_P450"/>
</dbReference>
<comment type="subcellular location">
    <subcellularLocation>
        <location evidence="2">Membrane</location>
    </subcellularLocation>
</comment>
<sequence>MGGTVCDFITQELLNTASGVTVRLTTHTRSVTMLSSLLLLCSGVFLLLLFFFRVRRPKNFPPGPTALPLLGNLLELSPQDPLQSFKKLAERYGPIYSLYFGPRPVVVLASQQVIKEALVTRATEFAGRPDHMLMSHLTQCKGLVLADYGPKWQEHRRFALTTLRYFGMGKRTMEDKILEETRHICAELEKHAGKSMDPQYLFHYAASDIICSVIFGSRFDYDDPYFKELIVMIAEWTKLVLDPWAMIYEIAPFMRRFPLPFNRAFYVTRRIHSHIFKVVSEHKDSWVSGQPRDLIDCYLDEMEKRADKGTSFEDSQLVAILFDLLLAGTDRTSNTLRTATLYLMTHPRIQERCYQEIEEVLGSREQVLFEDRQDMPYIQAVIHEAQRVADIFPLSVFHTTTADTHAQGYSIPKGTMIIPYLSSALHEEGQWKSPHDFNPDNFLNERGEFVKPDAFMPFSTGSRMCLGEGLARMELFLILVTLLRRFRLVWPEEMGVPDYGMVFGATQAAKPFQVTVHLRGGMK</sequence>
<evidence type="ECO:0000256" key="10">
    <source>
        <dbReference type="PIRSR" id="PIRSR602401-1"/>
    </source>
</evidence>
<evidence type="ECO:0000256" key="6">
    <source>
        <dbReference type="ARBA" id="ARBA00023002"/>
    </source>
</evidence>
<dbReference type="GO" id="GO:0016020">
    <property type="term" value="C:membrane"/>
    <property type="evidence" value="ECO:0007669"/>
    <property type="project" value="UniProtKB-SubCell"/>
</dbReference>
<keyword evidence="7 10" id="KW-0408">Iron</keyword>
<evidence type="ECO:0000256" key="11">
    <source>
        <dbReference type="RuleBase" id="RU000461"/>
    </source>
</evidence>